<dbReference type="GO" id="GO:0004540">
    <property type="term" value="F:RNA nuclease activity"/>
    <property type="evidence" value="ECO:0007669"/>
    <property type="project" value="InterPro"/>
</dbReference>
<dbReference type="GO" id="GO:0003723">
    <property type="term" value="F:RNA binding"/>
    <property type="evidence" value="ECO:0007669"/>
    <property type="project" value="InterPro"/>
</dbReference>
<evidence type="ECO:0000256" key="1">
    <source>
        <dbReference type="ARBA" id="ARBA00022722"/>
    </source>
</evidence>
<dbReference type="Gene3D" id="3.10.450.30">
    <property type="entry name" value="Microbial ribonucleases"/>
    <property type="match status" value="1"/>
</dbReference>
<sequence length="134" mass="15967">MSKKFDQISIAMPKTSPHVYDYYFVCKNLPADNENRCLRWRDVYNQLQYVRNTPYASSFSYPKTHKNREENALELEGALHEYTVIKGGRPFIRGAPGAVRAVYHWKKEEWQKVDSLRNKVRVVYHDPTRKWKSK</sequence>
<dbReference type="KEGG" id="ssck:SPSK_02023"/>
<comment type="caution">
    <text evidence="3">The sequence shown here is derived from an EMBL/GenBank/DDBJ whole genome shotgun (WGS) entry which is preliminary data.</text>
</comment>
<dbReference type="RefSeq" id="XP_016589791.1">
    <property type="nucleotide sequence ID" value="XM_016728921.1"/>
</dbReference>
<dbReference type="Proteomes" id="UP000033710">
    <property type="component" value="Unassembled WGS sequence"/>
</dbReference>
<keyword evidence="1" id="KW-0540">Nuclease</keyword>
<dbReference type="VEuPathDB" id="FungiDB:SPSK_02023"/>
<organism evidence="3 4">
    <name type="scientific">Sporothrix schenckii 1099-18</name>
    <dbReference type="NCBI Taxonomy" id="1397361"/>
    <lineage>
        <taxon>Eukaryota</taxon>
        <taxon>Fungi</taxon>
        <taxon>Dikarya</taxon>
        <taxon>Ascomycota</taxon>
        <taxon>Pezizomycotina</taxon>
        <taxon>Sordariomycetes</taxon>
        <taxon>Sordariomycetidae</taxon>
        <taxon>Ophiostomatales</taxon>
        <taxon>Ophiostomataceae</taxon>
        <taxon>Sporothrix</taxon>
    </lineage>
</organism>
<name>A0A0F2ME47_SPOSC</name>
<reference evidence="3 4" key="2">
    <citation type="journal article" date="2015" name="Eukaryot. Cell">
        <title>Asexual propagation of a virulent clone complex in a human and feline outbreak of sporotrichosis.</title>
        <authorList>
            <person name="Teixeira Mde M."/>
            <person name="Rodrigues A.M."/>
            <person name="Tsui C.K."/>
            <person name="de Almeida L.G."/>
            <person name="Van Diepeningen A.D."/>
            <person name="van den Ende B.G."/>
            <person name="Fernandes G.F."/>
            <person name="Kano R."/>
            <person name="Hamelin R.C."/>
            <person name="Lopes-Bezerra L.M."/>
            <person name="Vasconcelos A.T."/>
            <person name="de Hoog S."/>
            <person name="de Camargo Z.P."/>
            <person name="Felipe M.S."/>
        </authorList>
    </citation>
    <scope>NUCLEOTIDE SEQUENCE [LARGE SCALE GENOMIC DNA]</scope>
    <source>
        <strain evidence="3 4">1099-18</strain>
    </source>
</reference>
<proteinExistence type="predicted"/>
<evidence type="ECO:0000313" key="4">
    <source>
        <dbReference type="Proteomes" id="UP000033710"/>
    </source>
</evidence>
<reference evidence="3 4" key="1">
    <citation type="journal article" date="2014" name="BMC Genomics">
        <title>Comparative genomics of the major fungal agents of human and animal Sporotrichosis: Sporothrix schenckii and Sporothrix brasiliensis.</title>
        <authorList>
            <person name="Teixeira M.M."/>
            <person name="de Almeida L.G."/>
            <person name="Kubitschek-Barreira P."/>
            <person name="Alves F.L."/>
            <person name="Kioshima E.S."/>
            <person name="Abadio A.K."/>
            <person name="Fernandes L."/>
            <person name="Derengowski L.S."/>
            <person name="Ferreira K.S."/>
            <person name="Souza R.C."/>
            <person name="Ruiz J.C."/>
            <person name="de Andrade N.C."/>
            <person name="Paes H.C."/>
            <person name="Nicola A.M."/>
            <person name="Albuquerque P."/>
            <person name="Gerber A.L."/>
            <person name="Martins V.P."/>
            <person name="Peconick L.D."/>
            <person name="Neto A.V."/>
            <person name="Chaucanez C.B."/>
            <person name="Silva P.A."/>
            <person name="Cunha O.L."/>
            <person name="de Oliveira F.F."/>
            <person name="dos Santos T.C."/>
            <person name="Barros A.L."/>
            <person name="Soares M.A."/>
            <person name="de Oliveira L.M."/>
            <person name="Marini M.M."/>
            <person name="Villalobos-Duno H."/>
            <person name="Cunha M.M."/>
            <person name="de Hoog S."/>
            <person name="da Silveira J.F."/>
            <person name="Henrissat B."/>
            <person name="Nino-Vega G.A."/>
            <person name="Cisalpino P.S."/>
            <person name="Mora-Montes H.M."/>
            <person name="Almeida S.R."/>
            <person name="Stajich J.E."/>
            <person name="Lopes-Bezerra L.M."/>
            <person name="Vasconcelos A.T."/>
            <person name="Felipe M.S."/>
        </authorList>
    </citation>
    <scope>NUCLEOTIDE SEQUENCE [LARGE SCALE GENOMIC DNA]</scope>
    <source>
        <strain evidence="3 4">1099-18</strain>
    </source>
</reference>
<evidence type="ECO:0000256" key="2">
    <source>
        <dbReference type="ARBA" id="ARBA00022801"/>
    </source>
</evidence>
<dbReference type="EMBL" id="AXCR01000005">
    <property type="protein sequence ID" value="KJR87115.1"/>
    <property type="molecule type" value="Genomic_DNA"/>
</dbReference>
<dbReference type="GO" id="GO:0016787">
    <property type="term" value="F:hydrolase activity"/>
    <property type="evidence" value="ECO:0007669"/>
    <property type="project" value="UniProtKB-KW"/>
</dbReference>
<keyword evidence="2" id="KW-0378">Hydrolase</keyword>
<protein>
    <submittedName>
        <fullName evidence="3">Uncharacterized protein</fullName>
    </submittedName>
</protein>
<dbReference type="GeneID" id="27664198"/>
<dbReference type="SUPFAM" id="SSF53933">
    <property type="entry name" value="Microbial ribonucleases"/>
    <property type="match status" value="1"/>
</dbReference>
<evidence type="ECO:0000313" key="3">
    <source>
        <dbReference type="EMBL" id="KJR87115.1"/>
    </source>
</evidence>
<accession>A0A0F2ME47</accession>
<dbReference type="AlphaFoldDB" id="A0A0F2ME47"/>
<gene>
    <name evidence="3" type="ORF">SPSK_02023</name>
</gene>
<dbReference type="InterPro" id="IPR016191">
    <property type="entry name" value="Ribonuclease/ribotoxin"/>
</dbReference>